<evidence type="ECO:0000313" key="9">
    <source>
        <dbReference type="Proteomes" id="UP001152795"/>
    </source>
</evidence>
<feature type="non-terminal residue" evidence="8">
    <location>
        <position position="715"/>
    </location>
</feature>
<evidence type="ECO:0000313" key="8">
    <source>
        <dbReference type="EMBL" id="CAB4002810.1"/>
    </source>
</evidence>
<name>A0A7D9IA63_PARCT</name>
<evidence type="ECO:0000256" key="4">
    <source>
        <dbReference type="ARBA" id="ARBA00022777"/>
    </source>
</evidence>
<dbReference type="PROSITE" id="PS00108">
    <property type="entry name" value="PROTEIN_KINASE_ST"/>
    <property type="match status" value="1"/>
</dbReference>
<dbReference type="PANTHER" id="PTHR24346">
    <property type="entry name" value="MAP/MICROTUBULE AFFINITY-REGULATING KINASE"/>
    <property type="match status" value="1"/>
</dbReference>
<keyword evidence="3" id="KW-0547">Nucleotide-binding</keyword>
<evidence type="ECO:0000256" key="2">
    <source>
        <dbReference type="ARBA" id="ARBA00022679"/>
    </source>
</evidence>
<evidence type="ECO:0000256" key="3">
    <source>
        <dbReference type="ARBA" id="ARBA00022741"/>
    </source>
</evidence>
<keyword evidence="1" id="KW-0723">Serine/threonine-protein kinase</keyword>
<dbReference type="InterPro" id="IPR000719">
    <property type="entry name" value="Prot_kinase_dom"/>
</dbReference>
<dbReference type="PROSITE" id="PS50011">
    <property type="entry name" value="PROTEIN_KINASE_DOM"/>
    <property type="match status" value="1"/>
</dbReference>
<reference evidence="8" key="1">
    <citation type="submission" date="2020-04" db="EMBL/GenBank/DDBJ databases">
        <authorList>
            <person name="Alioto T."/>
            <person name="Alioto T."/>
            <person name="Gomez Garrido J."/>
        </authorList>
    </citation>
    <scope>NUCLEOTIDE SEQUENCE</scope>
    <source>
        <strain evidence="8">A484AB</strain>
    </source>
</reference>
<keyword evidence="2" id="KW-0808">Transferase</keyword>
<feature type="compositionally biased region" description="Polar residues" evidence="6">
    <location>
        <begin position="611"/>
        <end position="623"/>
    </location>
</feature>
<dbReference type="PANTHER" id="PTHR24346:SF82">
    <property type="entry name" value="KP78A-RELATED"/>
    <property type="match status" value="1"/>
</dbReference>
<keyword evidence="5" id="KW-0067">ATP-binding</keyword>
<feature type="domain" description="Protein kinase" evidence="7">
    <location>
        <begin position="1"/>
        <end position="184"/>
    </location>
</feature>
<dbReference type="InterPro" id="IPR011009">
    <property type="entry name" value="Kinase-like_dom_sf"/>
</dbReference>
<sequence length="715" mass="79480">MEYVDGGDLLTFVREKTEGKLVEEDARWYFEQIVSVVDYLHHRRIVHRDLKMENILLQGADKKMVKIIDFGLSNVFSKGEFLSTKCGSPEYAAPELFRKDCKYGTEVDVWSLGIILYGMLIGQLPFRNGNYGKLVGLISKGLTSVHQEKMKNLNAECAVLLSNILQPESSRRYTIQNIMAHPWLCSGRNKLAIFRSPDVDRGKKQKLIKATAAIMELSRTEVSLAVESRQCDSIFAVYNILLQEELKQDNNHATKTVSSVVIRDHSNTARLAGGTAEKRRRMNEKETKSSRNTLQKSRLRSMQAKRLWAMKKRTQNSERKTFDGVSCVIGTSIGRPTTERNSTDRNEVEKVEINNNTSKGIIENEDKKCDDLPEVTCKNIVEQTSTHNENSKTEVIDQTDLENLNAGGNAECQVEQSPTVGQTTDKQDDLKTDNEESESDVTLNENDTFWCQGNAIARKPSDHIRHANQEVPLNETSCEEYVRAPASLVDISGSTSSDSLDGIGGHASTMVDNITESPIATPSLAASSISNILSLIGDEQCHNGQVWMDVDNNDLACTSEYNEVHSEIQNVERDGAACVTLQAIEVKKKGPTQQKFVGRARFKSAERKGSAFSTKPTKKTVNPSKDLEEAIEERLKPCLKNSAASLRERPHTANSKISRKSFQSESDMCVSNDLPPRPKTVASSQPRGGGLQVKSSNASTRDKSLTAALRARRAT</sequence>
<dbReference type="GO" id="GO:0005737">
    <property type="term" value="C:cytoplasm"/>
    <property type="evidence" value="ECO:0007669"/>
    <property type="project" value="TreeGrafter"/>
</dbReference>
<dbReference type="GO" id="GO:0005524">
    <property type="term" value="F:ATP binding"/>
    <property type="evidence" value="ECO:0007669"/>
    <property type="project" value="UniProtKB-KW"/>
</dbReference>
<organism evidence="8 9">
    <name type="scientific">Paramuricea clavata</name>
    <name type="common">Red gorgonian</name>
    <name type="synonym">Violescent sea-whip</name>
    <dbReference type="NCBI Taxonomy" id="317549"/>
    <lineage>
        <taxon>Eukaryota</taxon>
        <taxon>Metazoa</taxon>
        <taxon>Cnidaria</taxon>
        <taxon>Anthozoa</taxon>
        <taxon>Octocorallia</taxon>
        <taxon>Malacalcyonacea</taxon>
        <taxon>Plexauridae</taxon>
        <taxon>Paramuricea</taxon>
    </lineage>
</organism>
<dbReference type="Pfam" id="PF00069">
    <property type="entry name" value="Pkinase"/>
    <property type="match status" value="1"/>
</dbReference>
<evidence type="ECO:0000256" key="1">
    <source>
        <dbReference type="ARBA" id="ARBA00022527"/>
    </source>
</evidence>
<dbReference type="Gene3D" id="1.10.510.10">
    <property type="entry name" value="Transferase(Phosphotransferase) domain 1"/>
    <property type="match status" value="1"/>
</dbReference>
<dbReference type="SMART" id="SM00220">
    <property type="entry name" value="S_TKc"/>
    <property type="match status" value="1"/>
</dbReference>
<dbReference type="GO" id="GO:0004674">
    <property type="term" value="F:protein serine/threonine kinase activity"/>
    <property type="evidence" value="ECO:0007669"/>
    <property type="project" value="UniProtKB-KW"/>
</dbReference>
<gene>
    <name evidence="8" type="ORF">PACLA_8A014369</name>
</gene>
<dbReference type="FunFam" id="1.10.510.10:FF:000571">
    <property type="entry name" value="Maternal embryonic leucine zipper kinase"/>
    <property type="match status" value="1"/>
</dbReference>
<feature type="region of interest" description="Disordered" evidence="6">
    <location>
        <begin position="271"/>
        <end position="299"/>
    </location>
</feature>
<dbReference type="InterPro" id="IPR008271">
    <property type="entry name" value="Ser/Thr_kinase_AS"/>
</dbReference>
<keyword evidence="9" id="KW-1185">Reference proteome</keyword>
<evidence type="ECO:0000256" key="5">
    <source>
        <dbReference type="ARBA" id="ARBA00022840"/>
    </source>
</evidence>
<dbReference type="Proteomes" id="UP001152795">
    <property type="component" value="Unassembled WGS sequence"/>
</dbReference>
<evidence type="ECO:0000256" key="6">
    <source>
        <dbReference type="SAM" id="MobiDB-lite"/>
    </source>
</evidence>
<feature type="region of interest" description="Disordered" evidence="6">
    <location>
        <begin position="412"/>
        <end position="442"/>
    </location>
</feature>
<proteinExistence type="predicted"/>
<dbReference type="EMBL" id="CACRXK020004458">
    <property type="protein sequence ID" value="CAB4002810.1"/>
    <property type="molecule type" value="Genomic_DNA"/>
</dbReference>
<feature type="compositionally biased region" description="Basic and acidic residues" evidence="6">
    <location>
        <begin position="425"/>
        <end position="434"/>
    </location>
</feature>
<dbReference type="OrthoDB" id="193931at2759"/>
<feature type="compositionally biased region" description="Polar residues" evidence="6">
    <location>
        <begin position="652"/>
        <end position="666"/>
    </location>
</feature>
<evidence type="ECO:0000259" key="7">
    <source>
        <dbReference type="PROSITE" id="PS50011"/>
    </source>
</evidence>
<dbReference type="AlphaFoldDB" id="A0A7D9IA63"/>
<accession>A0A7D9IA63</accession>
<keyword evidence="4 8" id="KW-0418">Kinase</keyword>
<protein>
    <submittedName>
        <fullName evidence="8">Hormonally up-regulated neu tumor-associated kinase-like</fullName>
    </submittedName>
</protein>
<dbReference type="SUPFAM" id="SSF56112">
    <property type="entry name" value="Protein kinase-like (PK-like)"/>
    <property type="match status" value="1"/>
</dbReference>
<dbReference type="GO" id="GO:0035556">
    <property type="term" value="P:intracellular signal transduction"/>
    <property type="evidence" value="ECO:0007669"/>
    <property type="project" value="TreeGrafter"/>
</dbReference>
<comment type="caution">
    <text evidence="8">The sequence shown here is derived from an EMBL/GenBank/DDBJ whole genome shotgun (WGS) entry which is preliminary data.</text>
</comment>
<feature type="region of interest" description="Disordered" evidence="6">
    <location>
        <begin position="606"/>
        <end position="625"/>
    </location>
</feature>
<feature type="region of interest" description="Disordered" evidence="6">
    <location>
        <begin position="641"/>
        <end position="715"/>
    </location>
</feature>